<accession>A0A2P2LYE6</accession>
<organism evidence="1">
    <name type="scientific">Rhizophora mucronata</name>
    <name type="common">Asiatic mangrove</name>
    <dbReference type="NCBI Taxonomy" id="61149"/>
    <lineage>
        <taxon>Eukaryota</taxon>
        <taxon>Viridiplantae</taxon>
        <taxon>Streptophyta</taxon>
        <taxon>Embryophyta</taxon>
        <taxon>Tracheophyta</taxon>
        <taxon>Spermatophyta</taxon>
        <taxon>Magnoliopsida</taxon>
        <taxon>eudicotyledons</taxon>
        <taxon>Gunneridae</taxon>
        <taxon>Pentapetalae</taxon>
        <taxon>rosids</taxon>
        <taxon>fabids</taxon>
        <taxon>Malpighiales</taxon>
        <taxon>Rhizophoraceae</taxon>
        <taxon>Rhizophora</taxon>
    </lineage>
</organism>
<protein>
    <submittedName>
        <fullName evidence="1">Uncharacterized protein</fullName>
    </submittedName>
</protein>
<reference evidence="1" key="1">
    <citation type="submission" date="2018-02" db="EMBL/GenBank/DDBJ databases">
        <title>Rhizophora mucronata_Transcriptome.</title>
        <authorList>
            <person name="Meera S.P."/>
            <person name="Sreeshan A."/>
            <person name="Augustine A."/>
        </authorList>
    </citation>
    <scope>NUCLEOTIDE SEQUENCE</scope>
    <source>
        <tissue evidence="1">Leaf</tissue>
    </source>
</reference>
<proteinExistence type="predicted"/>
<dbReference type="AlphaFoldDB" id="A0A2P2LYE6"/>
<sequence length="44" mass="4990">MFQKGLASVRRLCLLSQIYCINGVHKLQLEVCISLCFASFIIMV</sequence>
<evidence type="ECO:0000313" key="1">
    <source>
        <dbReference type="EMBL" id="MBX22983.1"/>
    </source>
</evidence>
<dbReference type="EMBL" id="GGEC01042499">
    <property type="protein sequence ID" value="MBX22983.1"/>
    <property type="molecule type" value="Transcribed_RNA"/>
</dbReference>
<name>A0A2P2LYE6_RHIMU</name>